<dbReference type="RefSeq" id="WP_006193550.1">
    <property type="nucleotide sequence ID" value="NC_015437.1"/>
</dbReference>
<dbReference type="HOGENOM" id="CLU_1509579_0_0_9"/>
<dbReference type="Proteomes" id="UP000011124">
    <property type="component" value="Chromosome"/>
</dbReference>
<accession>C9LXK0</accession>
<evidence type="ECO:0000313" key="2">
    <source>
        <dbReference type="EMBL" id="AEB99453.1"/>
    </source>
</evidence>
<feature type="chain" id="PRO_5038283516" evidence="1">
    <location>
        <begin position="22"/>
        <end position="178"/>
    </location>
</feature>
<name>C9LXK0_SELS3</name>
<evidence type="ECO:0000256" key="1">
    <source>
        <dbReference type="SAM" id="SignalP"/>
    </source>
</evidence>
<evidence type="ECO:0000313" key="3">
    <source>
        <dbReference type="EMBL" id="EEX76383.1"/>
    </source>
</evidence>
<reference evidence="3 4" key="1">
    <citation type="submission" date="2009-09" db="EMBL/GenBank/DDBJ databases">
        <authorList>
            <person name="Weinstock G."/>
            <person name="Sodergren E."/>
            <person name="Clifton S."/>
            <person name="Fulton L."/>
            <person name="Fulton B."/>
            <person name="Courtney L."/>
            <person name="Fronick C."/>
            <person name="Harrison M."/>
            <person name="Strong C."/>
            <person name="Farmer C."/>
            <person name="Delahaunty K."/>
            <person name="Markovic C."/>
            <person name="Hall O."/>
            <person name="Minx P."/>
            <person name="Tomlinson C."/>
            <person name="Mitreva M."/>
            <person name="Nelson J."/>
            <person name="Hou S."/>
            <person name="Wollam A."/>
            <person name="Pepin K.H."/>
            <person name="Johnson M."/>
            <person name="Bhonagiri V."/>
            <person name="Nash W.E."/>
            <person name="Warren W."/>
            <person name="Chinwalla A."/>
            <person name="Mardis E.R."/>
            <person name="Wilson R.K."/>
        </authorList>
    </citation>
    <scope>NUCLEOTIDE SEQUENCE [LARGE SCALE GENOMIC DNA]</scope>
    <source>
        <strain evidence="3">ATCC 35185</strain>
        <strain evidence="4">ATCC 35185 / DSM 20758 / VPI D19B-28</strain>
    </source>
</reference>
<feature type="signal peptide" evidence="1">
    <location>
        <begin position="1"/>
        <end position="21"/>
    </location>
</feature>
<sequence>MKHLFQTIFCGALLLVALVFAGGTASAHTMPDSEWGLLCDAVGGDGAGVIEFGVGMPLQYVEDFLGSGFDEEEKAIESLRLVYYKYPGITFCGEMQKSDKRPPDEAPIVFIECRSTEFRTPSGFCIGDAFEEVEAMYGRGEVIGSKHVYWFDEARNVSFTVDEVGLIEEIGVHQVIFG</sequence>
<keyword evidence="1" id="KW-0732">Signal</keyword>
<dbReference type="EMBL" id="CP002637">
    <property type="protein sequence ID" value="AEB99453.1"/>
    <property type="molecule type" value="Genomic_DNA"/>
</dbReference>
<dbReference type="KEGG" id="ssg:Selsp_0481"/>
<proteinExistence type="predicted"/>
<dbReference type="Proteomes" id="UP000003505">
    <property type="component" value="Unassembled WGS sequence"/>
</dbReference>
<protein>
    <submittedName>
        <fullName evidence="3">Uncharacterized protein</fullName>
    </submittedName>
</protein>
<keyword evidence="5" id="KW-1185">Reference proteome</keyword>
<gene>
    <name evidence="2" type="ordered locus">Selsp_0481</name>
    <name evidence="3" type="ORF">SELSPUOL_02208</name>
</gene>
<dbReference type="STRING" id="546271.Selsp_0481"/>
<evidence type="ECO:0000313" key="4">
    <source>
        <dbReference type="Proteomes" id="UP000003505"/>
    </source>
</evidence>
<dbReference type="EMBL" id="ACKP02000049">
    <property type="protein sequence ID" value="EEX76383.1"/>
    <property type="molecule type" value="Genomic_DNA"/>
</dbReference>
<dbReference type="eggNOG" id="ENOG502ZWY6">
    <property type="taxonomic scope" value="Bacteria"/>
</dbReference>
<evidence type="ECO:0000313" key="5">
    <source>
        <dbReference type="Proteomes" id="UP000011124"/>
    </source>
</evidence>
<organism evidence="3 4">
    <name type="scientific">Selenomonas sputigena (strain ATCC 35185 / DSM 20758 / CCUG 44933 / VPI D19B-28)</name>
    <dbReference type="NCBI Taxonomy" id="546271"/>
    <lineage>
        <taxon>Bacteria</taxon>
        <taxon>Bacillati</taxon>
        <taxon>Bacillota</taxon>
        <taxon>Negativicutes</taxon>
        <taxon>Selenomonadales</taxon>
        <taxon>Selenomonadaceae</taxon>
        <taxon>Selenomonas</taxon>
    </lineage>
</organism>
<reference evidence="2 5" key="2">
    <citation type="submission" date="2011-04" db="EMBL/GenBank/DDBJ databases">
        <title>The complete genome of Selenomonas sputigena DSM 20758.</title>
        <authorList>
            <consortium name="US DOE Joint Genome Institute (JGI-PGF)"/>
            <person name="Lucas S."/>
            <person name="Copeland A."/>
            <person name="Lapidus A."/>
            <person name="Bruce D."/>
            <person name="Goodwin L."/>
            <person name="Pitluck S."/>
            <person name="Peters L."/>
            <person name="Kyrpides N."/>
            <person name="Mavromatis K."/>
            <person name="Ivanova N."/>
            <person name="Ovchinnikova G."/>
            <person name="Teshima H."/>
            <person name="Detter J.C."/>
            <person name="Tapia R."/>
            <person name="Han C."/>
            <person name="Land M."/>
            <person name="Hauser L."/>
            <person name="Markowitz V."/>
            <person name="Cheng J.-F."/>
            <person name="Hugenholtz P."/>
            <person name="Woyke T."/>
            <person name="Wu D."/>
            <person name="Gronow S."/>
            <person name="Wellnitz S."/>
            <person name="Schneider S."/>
            <person name="Klenk H.-P."/>
            <person name="Eisen J.A."/>
        </authorList>
    </citation>
    <scope>NUCLEOTIDE SEQUENCE [LARGE SCALE GENOMIC DNA]</scope>
    <source>
        <strain evidence="2">ATCC 35185</strain>
        <strain evidence="5">ATCC 35185 / DSM 20758 / VPI D19B-28</strain>
    </source>
</reference>
<dbReference type="AlphaFoldDB" id="C9LXK0"/>